<keyword evidence="4 6" id="KW-1133">Transmembrane helix</keyword>
<dbReference type="AlphaFoldDB" id="A0A4Y9ENM1"/>
<keyword evidence="2" id="KW-0813">Transport</keyword>
<keyword evidence="5 6" id="KW-0472">Membrane</keyword>
<sequence length="470" mass="49978">MTDTAVPARAKGLGLPAWSWALFQGARDPYVILITIYIFTPYFVTTVVGDPVKGQALAASAAKYAGWGVMLLAPILGATVDRMGSRKPWLAGVMMLLIPLIFSLWWTLPDGSGLSPMTVVTITAIIGVLFAFTETLHNALLLPAAGMARAGATSGLALAFGNFVSVGMLIFVLWAFALPGVVDWSFIPKVPMFGLDIAAHQQDRIVAPIVAVAMAIGVLPLFRFVPDVPRTGMRFGNAVIEGAADLVNLFKEARGHRDAMIFLGARMLYTDGLTGILVFGGVYAAGAMGWGTLELLMYGLLLSIVAVGGGLLGGWLDGRLGPKVALRLEITGVIISQLMTLGMTRDTFFYQPWPAADHAPIWDGPMFRTMPEIGLLLAGFVAAITVTSAYASSRTMLTRVVPRDRVGVFFGLFVISGTATSWLAPMLVEMATEAGKSQRIGLLPISGLLLLGLIGLSFVRGGGRVDHHDD</sequence>
<proteinExistence type="predicted"/>
<dbReference type="Proteomes" id="UP000297737">
    <property type="component" value="Unassembled WGS sequence"/>
</dbReference>
<feature type="transmembrane region" description="Helical" evidence="6">
    <location>
        <begin position="114"/>
        <end position="133"/>
    </location>
</feature>
<feature type="transmembrane region" description="Helical" evidence="6">
    <location>
        <begin position="89"/>
        <end position="108"/>
    </location>
</feature>
<keyword evidence="8" id="KW-1185">Reference proteome</keyword>
<accession>A0A4Y9ENM1</accession>
<name>A0A4Y9ENM1_9SPHN</name>
<dbReference type="GO" id="GO:0012505">
    <property type="term" value="C:endomembrane system"/>
    <property type="evidence" value="ECO:0007669"/>
    <property type="project" value="UniProtKB-SubCell"/>
</dbReference>
<dbReference type="PANTHER" id="PTHR23519:SF1">
    <property type="entry name" value="AUTOPHAGY-RELATED PROTEIN 22"/>
    <property type="match status" value="1"/>
</dbReference>
<dbReference type="Gene3D" id="1.20.1250.20">
    <property type="entry name" value="MFS general substrate transporter like domains"/>
    <property type="match status" value="1"/>
</dbReference>
<feature type="transmembrane region" description="Helical" evidence="6">
    <location>
        <begin position="55"/>
        <end position="77"/>
    </location>
</feature>
<comment type="caution">
    <text evidence="7">The sequence shown here is derived from an EMBL/GenBank/DDBJ whole genome shotgun (WGS) entry which is preliminary data.</text>
</comment>
<keyword evidence="3 6" id="KW-0812">Transmembrane</keyword>
<evidence type="ECO:0000313" key="8">
    <source>
        <dbReference type="Proteomes" id="UP000297737"/>
    </source>
</evidence>
<dbReference type="InterPro" id="IPR050495">
    <property type="entry name" value="ATG22/LtaA_families"/>
</dbReference>
<dbReference type="SUPFAM" id="SSF103473">
    <property type="entry name" value="MFS general substrate transporter"/>
    <property type="match status" value="1"/>
</dbReference>
<feature type="transmembrane region" description="Helical" evidence="6">
    <location>
        <begin position="373"/>
        <end position="393"/>
    </location>
</feature>
<dbReference type="EMBL" id="SIHO01000002">
    <property type="protein sequence ID" value="TFU03637.1"/>
    <property type="molecule type" value="Genomic_DNA"/>
</dbReference>
<feature type="transmembrane region" description="Helical" evidence="6">
    <location>
        <begin position="205"/>
        <end position="225"/>
    </location>
</feature>
<protein>
    <submittedName>
        <fullName evidence="7">MFS transporter</fullName>
    </submittedName>
</protein>
<dbReference type="Pfam" id="PF11700">
    <property type="entry name" value="ATG22"/>
    <property type="match status" value="1"/>
</dbReference>
<reference evidence="7 8" key="1">
    <citation type="submission" date="2019-02" db="EMBL/GenBank/DDBJ databases">
        <title>Polymorphobacter sp. isolated from the lake at the Tibet of China.</title>
        <authorList>
            <person name="Li A."/>
        </authorList>
    </citation>
    <scope>NUCLEOTIDE SEQUENCE [LARGE SCALE GENOMIC DNA]</scope>
    <source>
        <strain evidence="7 8">DJ1R-1</strain>
    </source>
</reference>
<evidence type="ECO:0000256" key="4">
    <source>
        <dbReference type="ARBA" id="ARBA00022989"/>
    </source>
</evidence>
<evidence type="ECO:0000256" key="5">
    <source>
        <dbReference type="ARBA" id="ARBA00023136"/>
    </source>
</evidence>
<dbReference type="InterPro" id="IPR036259">
    <property type="entry name" value="MFS_trans_sf"/>
</dbReference>
<gene>
    <name evidence="7" type="ORF">EUV02_10820</name>
</gene>
<comment type="subcellular location">
    <subcellularLocation>
        <location evidence="1">Endomembrane system</location>
        <topology evidence="1">Multi-pass membrane protein</topology>
    </subcellularLocation>
</comment>
<evidence type="ECO:0000256" key="6">
    <source>
        <dbReference type="SAM" id="Phobius"/>
    </source>
</evidence>
<dbReference type="OrthoDB" id="9768783at2"/>
<organism evidence="7 8">
    <name type="scientific">Glacieibacterium arshaanense</name>
    <dbReference type="NCBI Taxonomy" id="2511025"/>
    <lineage>
        <taxon>Bacteria</taxon>
        <taxon>Pseudomonadati</taxon>
        <taxon>Pseudomonadota</taxon>
        <taxon>Alphaproteobacteria</taxon>
        <taxon>Sphingomonadales</taxon>
        <taxon>Sphingosinicellaceae</taxon>
        <taxon>Glacieibacterium</taxon>
    </lineage>
</organism>
<evidence type="ECO:0000256" key="2">
    <source>
        <dbReference type="ARBA" id="ARBA00022448"/>
    </source>
</evidence>
<feature type="transmembrane region" description="Helical" evidence="6">
    <location>
        <begin position="405"/>
        <end position="428"/>
    </location>
</feature>
<dbReference type="RefSeq" id="WP_135246230.1">
    <property type="nucleotide sequence ID" value="NZ_SIHO01000002.1"/>
</dbReference>
<feature type="transmembrane region" description="Helical" evidence="6">
    <location>
        <begin position="154"/>
        <end position="177"/>
    </location>
</feature>
<evidence type="ECO:0000256" key="1">
    <source>
        <dbReference type="ARBA" id="ARBA00004127"/>
    </source>
</evidence>
<evidence type="ECO:0000313" key="7">
    <source>
        <dbReference type="EMBL" id="TFU03637.1"/>
    </source>
</evidence>
<feature type="transmembrane region" description="Helical" evidence="6">
    <location>
        <begin position="440"/>
        <end position="459"/>
    </location>
</feature>
<dbReference type="InterPro" id="IPR024671">
    <property type="entry name" value="Atg22-like"/>
</dbReference>
<feature type="transmembrane region" description="Helical" evidence="6">
    <location>
        <begin position="267"/>
        <end position="290"/>
    </location>
</feature>
<feature type="transmembrane region" description="Helical" evidence="6">
    <location>
        <begin position="30"/>
        <end position="49"/>
    </location>
</feature>
<evidence type="ECO:0000256" key="3">
    <source>
        <dbReference type="ARBA" id="ARBA00022692"/>
    </source>
</evidence>
<feature type="transmembrane region" description="Helical" evidence="6">
    <location>
        <begin position="296"/>
        <end position="317"/>
    </location>
</feature>
<dbReference type="PANTHER" id="PTHR23519">
    <property type="entry name" value="AUTOPHAGY-RELATED PROTEIN 22"/>
    <property type="match status" value="1"/>
</dbReference>